<evidence type="ECO:0000313" key="16">
    <source>
        <dbReference type="Proteomes" id="UP000277236"/>
    </source>
</evidence>
<evidence type="ECO:0000256" key="2">
    <source>
        <dbReference type="ARBA" id="ARBA00010072"/>
    </source>
</evidence>
<dbReference type="GO" id="GO:0022857">
    <property type="term" value="F:transmembrane transporter activity"/>
    <property type="evidence" value="ECO:0007669"/>
    <property type="project" value="InterPro"/>
</dbReference>
<evidence type="ECO:0000259" key="14">
    <source>
        <dbReference type="PROSITE" id="PS50928"/>
    </source>
</evidence>
<dbReference type="PANTHER" id="PTHR30450:SF5">
    <property type="entry name" value="HISTIDINE TRANSPORT SYSTEM PERMEASE PROTEIN HISM"/>
    <property type="match status" value="1"/>
</dbReference>
<evidence type="ECO:0000256" key="12">
    <source>
        <dbReference type="RuleBase" id="RU363032"/>
    </source>
</evidence>
<dbReference type="InterPro" id="IPR051322">
    <property type="entry name" value="AA_ABC_Transporter_Permease"/>
</dbReference>
<feature type="transmembrane region" description="Helical" evidence="12">
    <location>
        <begin position="98"/>
        <end position="118"/>
    </location>
</feature>
<evidence type="ECO:0000256" key="11">
    <source>
        <dbReference type="ARBA" id="ARBA00046835"/>
    </source>
</evidence>
<comment type="caution">
    <text evidence="15">The sequence shown here is derived from an EMBL/GenBank/DDBJ whole genome shotgun (WGS) entry which is preliminary data.</text>
</comment>
<keyword evidence="5" id="KW-0997">Cell inner membrane</keyword>
<protein>
    <recommendedName>
        <fullName evidence="10">Histidine/lysine/arginine/ornithine transport system permease protein HisM</fullName>
    </recommendedName>
</protein>
<dbReference type="Gene3D" id="1.10.3720.10">
    <property type="entry name" value="MetI-like"/>
    <property type="match status" value="1"/>
</dbReference>
<keyword evidence="8 12" id="KW-1133">Transmembrane helix</keyword>
<dbReference type="GO" id="GO:0043190">
    <property type="term" value="C:ATP-binding cassette (ABC) transporter complex"/>
    <property type="evidence" value="ECO:0007669"/>
    <property type="project" value="InterPro"/>
</dbReference>
<feature type="transmembrane region" description="Helical" evidence="12">
    <location>
        <begin position="238"/>
        <end position="257"/>
    </location>
</feature>
<evidence type="ECO:0000256" key="8">
    <source>
        <dbReference type="ARBA" id="ARBA00022989"/>
    </source>
</evidence>
<dbReference type="SUPFAM" id="SSF161098">
    <property type="entry name" value="MetI-like"/>
    <property type="match status" value="1"/>
</dbReference>
<dbReference type="PROSITE" id="PS50928">
    <property type="entry name" value="ABC_TM1"/>
    <property type="match status" value="1"/>
</dbReference>
<keyword evidence="4" id="KW-1003">Cell membrane</keyword>
<dbReference type="FunFam" id="1.10.3720.10:FF:000012">
    <property type="entry name" value="Histidine ABC transporter permease HisM"/>
    <property type="match status" value="1"/>
</dbReference>
<dbReference type="CDD" id="cd06261">
    <property type="entry name" value="TM_PBP2"/>
    <property type="match status" value="1"/>
</dbReference>
<dbReference type="AlphaFoldDB" id="A0A3M4LZY2"/>
<comment type="subcellular location">
    <subcellularLocation>
        <location evidence="1">Cell inner membrane</location>
        <topology evidence="1">Multi-pass membrane protein</topology>
    </subcellularLocation>
    <subcellularLocation>
        <location evidence="12">Cell membrane</location>
        <topology evidence="12">Multi-pass membrane protein</topology>
    </subcellularLocation>
</comment>
<reference evidence="15 16" key="1">
    <citation type="submission" date="2018-08" db="EMBL/GenBank/DDBJ databases">
        <title>Recombination of ecologically and evolutionarily significant loci maintains genetic cohesion in the Pseudomonas syringae species complex.</title>
        <authorList>
            <person name="Dillon M."/>
            <person name="Thakur S."/>
            <person name="Almeida R.N.D."/>
            <person name="Weir B.S."/>
            <person name="Guttman D.S."/>
        </authorList>
    </citation>
    <scope>NUCLEOTIDE SEQUENCE [LARGE SCALE GENOMIC DNA]</scope>
    <source>
        <strain evidence="15 16">ICMP 3353</strain>
    </source>
</reference>
<dbReference type="NCBIfam" id="NF011651">
    <property type="entry name" value="PRK15069.1"/>
    <property type="match status" value="1"/>
</dbReference>
<evidence type="ECO:0000256" key="1">
    <source>
        <dbReference type="ARBA" id="ARBA00004429"/>
    </source>
</evidence>
<evidence type="ECO:0000256" key="7">
    <source>
        <dbReference type="ARBA" id="ARBA00022970"/>
    </source>
</evidence>
<evidence type="ECO:0000256" key="13">
    <source>
        <dbReference type="SAM" id="MobiDB-lite"/>
    </source>
</evidence>
<comment type="subunit">
    <text evidence="11">The HisPMQJ complex is composed of two ATP-binding proteins (HisP), two transmembrane proteins (HisM and HisQ) and a solute-binding protein (HisJ). The HisPMQ-ArgT complex is composed of two ATP-binding proteins (HisP), two transmembrane proteins (HisM and HisQ) and a solute-binding protein (ArgT).</text>
</comment>
<feature type="domain" description="ABC transmembrane type-1" evidence="14">
    <location>
        <begin position="94"/>
        <end position="292"/>
    </location>
</feature>
<keyword evidence="3 12" id="KW-0813">Transport</keyword>
<dbReference type="EMBL" id="RBRE01000039">
    <property type="protein sequence ID" value="RMQ46940.1"/>
    <property type="molecule type" value="Genomic_DNA"/>
</dbReference>
<evidence type="ECO:0000256" key="9">
    <source>
        <dbReference type="ARBA" id="ARBA00023136"/>
    </source>
</evidence>
<feature type="transmembrane region" description="Helical" evidence="12">
    <location>
        <begin position="269"/>
        <end position="292"/>
    </location>
</feature>
<dbReference type="InterPro" id="IPR000515">
    <property type="entry name" value="MetI-like"/>
</dbReference>
<keyword evidence="7" id="KW-0029">Amino-acid transport</keyword>
<sequence>MASTAQGHCTGVDHRSGRSGQGFPGCRQKHLSTVLLPGAGSADLSADHQRLEHRPALGRTALRRRQPGGKTMIELLQEYWQAFLYTDGVNVTGLAMTMWLLSASIAIGFCLSIPLSIARVSEKRWVRWPVQFYTYLFRGTPLYIQLLICYTGIYSIAAVREQPLLDAFFRDAMNCTILAFTLNTCAYTTEIFAGAIRSMAHGEVEAAKAYGLTGWKLYAYVIMPSALRRSLPYYSNEVILMLHSTTVAFTATVPDILKVARDANSATFMTFQSFGIAAVMYLTVTFILVGLFRLAERRWLAFLGPAH</sequence>
<dbReference type="PANTHER" id="PTHR30450">
    <property type="entry name" value="ABC TRANSPORTER PERMEASE"/>
    <property type="match status" value="1"/>
</dbReference>
<evidence type="ECO:0000313" key="15">
    <source>
        <dbReference type="EMBL" id="RMQ46940.1"/>
    </source>
</evidence>
<dbReference type="InterPro" id="IPR035906">
    <property type="entry name" value="MetI-like_sf"/>
</dbReference>
<feature type="region of interest" description="Disordered" evidence="13">
    <location>
        <begin position="1"/>
        <end position="24"/>
    </location>
</feature>
<evidence type="ECO:0000256" key="6">
    <source>
        <dbReference type="ARBA" id="ARBA00022692"/>
    </source>
</evidence>
<dbReference type="Pfam" id="PF00528">
    <property type="entry name" value="BPD_transp_1"/>
    <property type="match status" value="1"/>
</dbReference>
<dbReference type="Proteomes" id="UP000277236">
    <property type="component" value="Unassembled WGS sequence"/>
</dbReference>
<evidence type="ECO:0000256" key="3">
    <source>
        <dbReference type="ARBA" id="ARBA00022448"/>
    </source>
</evidence>
<dbReference type="InterPro" id="IPR010065">
    <property type="entry name" value="AA_ABC_transptr_permease_3TM"/>
</dbReference>
<comment type="similarity">
    <text evidence="2">Belongs to the binding-protein-dependent transport system permease family. HisMQ subfamily.</text>
</comment>
<evidence type="ECO:0000256" key="10">
    <source>
        <dbReference type="ARBA" id="ARBA00039779"/>
    </source>
</evidence>
<gene>
    <name evidence="15" type="ORF">ALQ04_04534</name>
</gene>
<keyword evidence="9 12" id="KW-0472">Membrane</keyword>
<dbReference type="GO" id="GO:0006865">
    <property type="term" value="P:amino acid transport"/>
    <property type="evidence" value="ECO:0007669"/>
    <property type="project" value="UniProtKB-KW"/>
</dbReference>
<evidence type="ECO:0000256" key="5">
    <source>
        <dbReference type="ARBA" id="ARBA00022519"/>
    </source>
</evidence>
<evidence type="ECO:0000256" key="4">
    <source>
        <dbReference type="ARBA" id="ARBA00022475"/>
    </source>
</evidence>
<name>A0A3M4LZY2_PSECI</name>
<proteinExistence type="inferred from homology"/>
<keyword evidence="6 12" id="KW-0812">Transmembrane</keyword>
<dbReference type="NCBIfam" id="TIGR01726">
    <property type="entry name" value="HEQRo_perm_3TM"/>
    <property type="match status" value="1"/>
</dbReference>
<accession>A0A3M4LZY2</accession>
<organism evidence="15 16">
    <name type="scientific">Pseudomonas cichorii</name>
    <dbReference type="NCBI Taxonomy" id="36746"/>
    <lineage>
        <taxon>Bacteria</taxon>
        <taxon>Pseudomonadati</taxon>
        <taxon>Pseudomonadota</taxon>
        <taxon>Gammaproteobacteria</taxon>
        <taxon>Pseudomonadales</taxon>
        <taxon>Pseudomonadaceae</taxon>
        <taxon>Pseudomonas</taxon>
    </lineage>
</organism>